<protein>
    <recommendedName>
        <fullName evidence="2">chitin synthase</fullName>
        <ecNumber evidence="2">2.4.1.16</ecNumber>
    </recommendedName>
</protein>
<dbReference type="SUPFAM" id="SSF53448">
    <property type="entry name" value="Nucleotide-diphospho-sugar transferases"/>
    <property type="match status" value="1"/>
</dbReference>
<keyword evidence="7 11" id="KW-1133">Transmembrane helix</keyword>
<dbReference type="GO" id="GO:0006031">
    <property type="term" value="P:chitin biosynthetic process"/>
    <property type="evidence" value="ECO:0007669"/>
    <property type="project" value="TreeGrafter"/>
</dbReference>
<dbReference type="PANTHER" id="PTHR22914">
    <property type="entry name" value="CHITIN SYNTHASE"/>
    <property type="match status" value="1"/>
</dbReference>
<name>A0AAV0TG46_9STRA</name>
<evidence type="ECO:0000256" key="10">
    <source>
        <dbReference type="SAM" id="MobiDB-lite"/>
    </source>
</evidence>
<evidence type="ECO:0000313" key="13">
    <source>
        <dbReference type="Proteomes" id="UP001159659"/>
    </source>
</evidence>
<gene>
    <name evidence="12" type="ORF">PFR002_LOCUS3908</name>
</gene>
<evidence type="ECO:0000313" key="12">
    <source>
        <dbReference type="EMBL" id="CAI5719991.1"/>
    </source>
</evidence>
<feature type="compositionally biased region" description="Low complexity" evidence="10">
    <location>
        <begin position="1"/>
        <end position="15"/>
    </location>
</feature>
<dbReference type="Proteomes" id="UP001159659">
    <property type="component" value="Unassembled WGS sequence"/>
</dbReference>
<evidence type="ECO:0000256" key="11">
    <source>
        <dbReference type="SAM" id="Phobius"/>
    </source>
</evidence>
<organism evidence="12 13">
    <name type="scientific">Peronospora farinosa</name>
    <dbReference type="NCBI Taxonomy" id="134698"/>
    <lineage>
        <taxon>Eukaryota</taxon>
        <taxon>Sar</taxon>
        <taxon>Stramenopiles</taxon>
        <taxon>Oomycota</taxon>
        <taxon>Peronosporomycetes</taxon>
        <taxon>Peronosporales</taxon>
        <taxon>Peronosporaceae</taxon>
        <taxon>Peronospora</taxon>
    </lineage>
</organism>
<dbReference type="Gene3D" id="1.20.58.80">
    <property type="entry name" value="Phosphotransferase system, lactose/cellobiose-type IIA subunit"/>
    <property type="match status" value="1"/>
</dbReference>
<reference evidence="12" key="1">
    <citation type="submission" date="2022-12" db="EMBL/GenBank/DDBJ databases">
        <authorList>
            <person name="Webb A."/>
        </authorList>
    </citation>
    <scope>NUCLEOTIDE SEQUENCE</scope>
    <source>
        <strain evidence="12">Pf2</strain>
    </source>
</reference>
<evidence type="ECO:0000256" key="4">
    <source>
        <dbReference type="ARBA" id="ARBA00022676"/>
    </source>
</evidence>
<dbReference type="EC" id="2.4.1.16" evidence="2"/>
<evidence type="ECO:0000256" key="7">
    <source>
        <dbReference type="ARBA" id="ARBA00022989"/>
    </source>
</evidence>
<evidence type="ECO:0000256" key="8">
    <source>
        <dbReference type="ARBA" id="ARBA00023136"/>
    </source>
</evidence>
<evidence type="ECO:0000256" key="5">
    <source>
        <dbReference type="ARBA" id="ARBA00022679"/>
    </source>
</evidence>
<feature type="transmembrane region" description="Helical" evidence="11">
    <location>
        <begin position="620"/>
        <end position="643"/>
    </location>
</feature>
<keyword evidence="5" id="KW-0808">Transferase</keyword>
<keyword evidence="8 11" id="KW-0472">Membrane</keyword>
<evidence type="ECO:0000256" key="3">
    <source>
        <dbReference type="ARBA" id="ARBA00022475"/>
    </source>
</evidence>
<feature type="transmembrane region" description="Helical" evidence="11">
    <location>
        <begin position="825"/>
        <end position="848"/>
    </location>
</feature>
<keyword evidence="9" id="KW-0961">Cell wall biogenesis/degradation</keyword>
<evidence type="ECO:0000256" key="2">
    <source>
        <dbReference type="ARBA" id="ARBA00012543"/>
    </source>
</evidence>
<dbReference type="Pfam" id="PF01644">
    <property type="entry name" value="Chitin_synth_1"/>
    <property type="match status" value="1"/>
</dbReference>
<dbReference type="InterPro" id="IPR004835">
    <property type="entry name" value="Chitin_synth"/>
</dbReference>
<dbReference type="EMBL" id="CANTFK010000633">
    <property type="protein sequence ID" value="CAI5719991.1"/>
    <property type="molecule type" value="Genomic_DNA"/>
</dbReference>
<keyword evidence="3" id="KW-1003">Cell membrane</keyword>
<proteinExistence type="predicted"/>
<evidence type="ECO:0000256" key="6">
    <source>
        <dbReference type="ARBA" id="ARBA00022692"/>
    </source>
</evidence>
<dbReference type="GO" id="GO:0004100">
    <property type="term" value="F:chitin synthase activity"/>
    <property type="evidence" value="ECO:0007669"/>
    <property type="project" value="UniProtKB-EC"/>
</dbReference>
<accession>A0AAV0TG46</accession>
<feature type="region of interest" description="Disordered" evidence="10">
    <location>
        <begin position="1"/>
        <end position="25"/>
    </location>
</feature>
<evidence type="ECO:0000256" key="9">
    <source>
        <dbReference type="ARBA" id="ARBA00023316"/>
    </source>
</evidence>
<feature type="transmembrane region" description="Helical" evidence="11">
    <location>
        <begin position="798"/>
        <end position="819"/>
    </location>
</feature>
<comment type="caution">
    <text evidence="12">The sequence shown here is derived from an EMBL/GenBank/DDBJ whole genome shotgun (WGS) entry which is preliminary data.</text>
</comment>
<feature type="transmembrane region" description="Helical" evidence="11">
    <location>
        <begin position="655"/>
        <end position="679"/>
    </location>
</feature>
<feature type="transmembrane region" description="Helical" evidence="11">
    <location>
        <begin position="685"/>
        <end position="704"/>
    </location>
</feature>
<dbReference type="GO" id="GO:0005886">
    <property type="term" value="C:plasma membrane"/>
    <property type="evidence" value="ECO:0007669"/>
    <property type="project" value="UniProtKB-SubCell"/>
</dbReference>
<feature type="transmembrane region" description="Helical" evidence="11">
    <location>
        <begin position="569"/>
        <end position="600"/>
    </location>
</feature>
<keyword evidence="4" id="KW-0328">Glycosyltransferase</keyword>
<evidence type="ECO:0000256" key="1">
    <source>
        <dbReference type="ARBA" id="ARBA00004651"/>
    </source>
</evidence>
<comment type="subcellular location">
    <subcellularLocation>
        <location evidence="1">Cell membrane</location>
        <topology evidence="1">Multi-pass membrane protein</topology>
    </subcellularLocation>
</comment>
<dbReference type="PANTHER" id="PTHR22914:SF9">
    <property type="entry name" value="CHITIN SYNTHASE 1"/>
    <property type="match status" value="1"/>
</dbReference>
<keyword evidence="6 11" id="KW-0812">Transmembrane</keyword>
<sequence>MSSALPPSSSYPSRSTGLPPLSHGPRSSMMSIEYDGIPLPPPSIRSCGSQQYVTSYIPTGAAFPPNSVQDLISSMKSYVSATDLVRTYSEIPSVEEALVTLDRAALALNTRRYRDALKLYLEGGYAMANVAERQANPKICNLLTSKGFETLNWCARLCDWIEGRVKEKRPRPGVHKVGIPVSNWDEDWLGPCMDEEEARRMWYTPVYCPHPIDFSNLGYRLRCVETGRRPRLMICITMYNEDPQQLKATLKKLANNLAYIKEKQTEREKALTGTFGGDDIWRNVLVCIVADGREQVNDKMLDYLEAIGLYDEDLLTINSAGIGAQCHLFEHTLQLSVNGKSLLPIQTVFALKENKSSKLDSHHWYFNAFAEQIQPEYTAVMDVGTMLTKSALYHLLFAFERNHQIGGACGQLTVDKPFENMNNWVVSAQHFEYKISNILEKSLESCFGFVSVLPGAFSAYRYEAIRGAPLDAYFQTLNIDLDVLGPFIGNMYLAEDRILSFEVVARKNCKWTMHYVKDAVARTDVPHNLVGLISQRKRWLNGAFFATLFSIWNWGRIYSESSHSFGRKLAFLVFFIYHLLYTAFGFFLPVNLYLALYFIVFQGFQQNRLKFVDTSGYSQTVLDCAVYIYNFMYLFALLMLIIIGLGNNPKHMKLTYYYVGAVFGAMMMLSSLVGIGVFFSTPSTTNSVLLSVLTMGVYFLGPALHGEVHHIFMTFTHYAALTPSFVNICTIYSFCNLQDLSWGTKGLHDDPLLSLRDETEKGDFKDVIAKRHAMEERRREEKERTENRKRIFEAFRTNVLLIWAFSNLIFALVIVYFSSSSTYMPFLYIFVASINSCRLLGSIGHWVYMHTADLRDRVLDKTECGNGTGRYPQNSYVQLDEHYAALTEDQRAYASGRTNVSERTKNDVSSVA</sequence>
<dbReference type="InterPro" id="IPR029044">
    <property type="entry name" value="Nucleotide-diphossugar_trans"/>
</dbReference>
<dbReference type="GO" id="GO:0071555">
    <property type="term" value="P:cell wall organization"/>
    <property type="evidence" value="ECO:0007669"/>
    <property type="project" value="UniProtKB-KW"/>
</dbReference>
<dbReference type="AlphaFoldDB" id="A0AAV0TG46"/>